<keyword evidence="10 14" id="KW-0175">Coiled coil</keyword>
<evidence type="ECO:0000256" key="1">
    <source>
        <dbReference type="ARBA" id="ARBA00002772"/>
    </source>
</evidence>
<feature type="compositionally biased region" description="Basic and acidic residues" evidence="15">
    <location>
        <begin position="393"/>
        <end position="415"/>
    </location>
</feature>
<evidence type="ECO:0000256" key="10">
    <source>
        <dbReference type="ARBA" id="ARBA00023054"/>
    </source>
</evidence>
<evidence type="ECO:0000259" key="16">
    <source>
        <dbReference type="Pfam" id="PF03800"/>
    </source>
</evidence>
<evidence type="ECO:0000256" key="5">
    <source>
        <dbReference type="ARBA" id="ARBA00017594"/>
    </source>
</evidence>
<comment type="similarity">
    <text evidence="4">Belongs to the NUF2 family.</text>
</comment>
<dbReference type="InterPro" id="IPR041112">
    <property type="entry name" value="Nuf2_DHR10-like"/>
</dbReference>
<evidence type="ECO:0000256" key="4">
    <source>
        <dbReference type="ARBA" id="ARBA00005498"/>
    </source>
</evidence>
<reference evidence="18" key="1">
    <citation type="journal article" date="2020" name="Stud. Mycol.">
        <title>101 Dothideomycetes genomes: a test case for predicting lifestyles and emergence of pathogens.</title>
        <authorList>
            <person name="Haridas S."/>
            <person name="Albert R."/>
            <person name="Binder M."/>
            <person name="Bloem J."/>
            <person name="Labutti K."/>
            <person name="Salamov A."/>
            <person name="Andreopoulos B."/>
            <person name="Baker S."/>
            <person name="Barry K."/>
            <person name="Bills G."/>
            <person name="Bluhm B."/>
            <person name="Cannon C."/>
            <person name="Castanera R."/>
            <person name="Culley D."/>
            <person name="Daum C."/>
            <person name="Ezra D."/>
            <person name="Gonzalez J."/>
            <person name="Henrissat B."/>
            <person name="Kuo A."/>
            <person name="Liang C."/>
            <person name="Lipzen A."/>
            <person name="Lutzoni F."/>
            <person name="Magnuson J."/>
            <person name="Mondo S."/>
            <person name="Nolan M."/>
            <person name="Ohm R."/>
            <person name="Pangilinan J."/>
            <person name="Park H.-J."/>
            <person name="Ramirez L."/>
            <person name="Alfaro M."/>
            <person name="Sun H."/>
            <person name="Tritt A."/>
            <person name="Yoshinaga Y."/>
            <person name="Zwiers L.-H."/>
            <person name="Turgeon B."/>
            <person name="Goodwin S."/>
            <person name="Spatafora J."/>
            <person name="Crous P."/>
            <person name="Grigoriev I."/>
        </authorList>
    </citation>
    <scope>NUCLEOTIDE SEQUENCE</scope>
    <source>
        <strain evidence="18">CBS 115976</strain>
    </source>
</reference>
<keyword evidence="13" id="KW-0137">Centromere</keyword>
<comment type="function">
    <text evidence="1">Acts as a component of the essential kinetochore-associated NDC80 complex, which is required for chromosome segregation and spindle checkpoint activity.</text>
</comment>
<dbReference type="AlphaFoldDB" id="A0A6A6UJK9"/>
<proteinExistence type="inferred from homology"/>
<evidence type="ECO:0000256" key="9">
    <source>
        <dbReference type="ARBA" id="ARBA00022838"/>
    </source>
</evidence>
<gene>
    <name evidence="18" type="ORF">BT63DRAFT_422206</name>
</gene>
<evidence type="ECO:0000256" key="14">
    <source>
        <dbReference type="SAM" id="Coils"/>
    </source>
</evidence>
<evidence type="ECO:0000256" key="8">
    <source>
        <dbReference type="ARBA" id="ARBA00022776"/>
    </source>
</evidence>
<dbReference type="Pfam" id="PF03800">
    <property type="entry name" value="Nuf2"/>
    <property type="match status" value="1"/>
</dbReference>
<feature type="region of interest" description="Disordered" evidence="15">
    <location>
        <begin position="1"/>
        <end position="29"/>
    </location>
</feature>
<dbReference type="GO" id="GO:0007052">
    <property type="term" value="P:mitotic spindle organization"/>
    <property type="evidence" value="ECO:0007669"/>
    <property type="project" value="TreeGrafter"/>
</dbReference>
<dbReference type="Pfam" id="PF18595">
    <property type="entry name" value="Nuf2_DHR10-like"/>
    <property type="match status" value="1"/>
</dbReference>
<evidence type="ECO:0000256" key="3">
    <source>
        <dbReference type="ARBA" id="ARBA00004629"/>
    </source>
</evidence>
<dbReference type="GO" id="GO:0044877">
    <property type="term" value="F:protein-containing complex binding"/>
    <property type="evidence" value="ECO:0007669"/>
    <property type="project" value="TreeGrafter"/>
</dbReference>
<evidence type="ECO:0000256" key="6">
    <source>
        <dbReference type="ARBA" id="ARBA00022454"/>
    </source>
</evidence>
<organism evidence="18 19">
    <name type="scientific">Microthyrium microscopicum</name>
    <dbReference type="NCBI Taxonomy" id="703497"/>
    <lineage>
        <taxon>Eukaryota</taxon>
        <taxon>Fungi</taxon>
        <taxon>Dikarya</taxon>
        <taxon>Ascomycota</taxon>
        <taxon>Pezizomycotina</taxon>
        <taxon>Dothideomycetes</taxon>
        <taxon>Dothideomycetes incertae sedis</taxon>
        <taxon>Microthyriales</taxon>
        <taxon>Microthyriaceae</taxon>
        <taxon>Microthyrium</taxon>
    </lineage>
</organism>
<evidence type="ECO:0000256" key="11">
    <source>
        <dbReference type="ARBA" id="ARBA00023242"/>
    </source>
</evidence>
<dbReference type="EMBL" id="MU004232">
    <property type="protein sequence ID" value="KAF2671663.1"/>
    <property type="molecule type" value="Genomic_DNA"/>
</dbReference>
<dbReference type="GO" id="GO:0051315">
    <property type="term" value="P:attachment of mitotic spindle microtubules to kinetochore"/>
    <property type="evidence" value="ECO:0007669"/>
    <property type="project" value="TreeGrafter"/>
</dbReference>
<feature type="region of interest" description="Disordered" evidence="15">
    <location>
        <begin position="383"/>
        <end position="415"/>
    </location>
</feature>
<keyword evidence="12" id="KW-0131">Cell cycle</keyword>
<dbReference type="PANTHER" id="PTHR21650:SF2">
    <property type="entry name" value="KINETOCHORE PROTEIN NUF2"/>
    <property type="match status" value="1"/>
</dbReference>
<name>A0A6A6UJK9_9PEZI</name>
<dbReference type="GO" id="GO:0005634">
    <property type="term" value="C:nucleus"/>
    <property type="evidence" value="ECO:0007669"/>
    <property type="project" value="UniProtKB-SubCell"/>
</dbReference>
<keyword evidence="9" id="KW-0995">Kinetochore</keyword>
<dbReference type="OrthoDB" id="8194677at2759"/>
<feature type="domain" description="Kinetochore protein Nuf2 N-terminal" evidence="16">
    <location>
        <begin position="31"/>
        <end position="169"/>
    </location>
</feature>
<dbReference type="PANTHER" id="PTHR21650">
    <property type="entry name" value="MEMBRALIN/KINETOCHORE PROTEIN NUF2"/>
    <property type="match status" value="1"/>
</dbReference>
<keyword evidence="7" id="KW-0132">Cell division</keyword>
<feature type="domain" description="Nuf2 DHR10-like" evidence="17">
    <location>
        <begin position="282"/>
        <end position="397"/>
    </location>
</feature>
<comment type="subcellular location">
    <subcellularLocation>
        <location evidence="3">Chromosome</location>
        <location evidence="3">Centromere</location>
        <location evidence="3">Kinetochore</location>
    </subcellularLocation>
    <subcellularLocation>
        <location evidence="2">Nucleus</location>
    </subcellularLocation>
</comment>
<feature type="coiled-coil region" evidence="14">
    <location>
        <begin position="182"/>
        <end position="216"/>
    </location>
</feature>
<evidence type="ECO:0000256" key="12">
    <source>
        <dbReference type="ARBA" id="ARBA00023306"/>
    </source>
</evidence>
<evidence type="ECO:0000259" key="17">
    <source>
        <dbReference type="Pfam" id="PF18595"/>
    </source>
</evidence>
<sequence length="464" mass="53365">MDYNPRQSMARGNSVSTSNRRPPPEEVDPFILRDPDICENVTFLGVPFSLDDLRKPQPQQIQRLYEFLADLCMTVTRETVGPAMSAAASEIAGPDMADRLYSQDVRDLMGLFVRLRAFMVVCQVNDFGFADLFKPTYPRLQKILSYVINFVRFREGQTPTVQEFVEEKEKLALRVQQLVGGNEGLEARLHALKANRAEQEHANQKKKEAEARAKEQLIGLNHQKMKVMNDGERATAELKRLCQAYDERQALLEATSKEAAKLRPYTFQKPDALQTNLRELNATLAAEKAQIEAHERRERALQTSADSFSTAAQDVAASTRVLTELANDMLKEEEQQNKATRFREALSDKKNNVQEVEREEKLLQKKLDTINVRIDKLRRTAKEKADSASVRMNELKETQSKLQKERNEQSREVDKRRVRIEQTEKKMTDLKENIENEINSAREEYLKMESHVNLYITEMGQTIV</sequence>
<evidence type="ECO:0000256" key="2">
    <source>
        <dbReference type="ARBA" id="ARBA00004123"/>
    </source>
</evidence>
<accession>A0A6A6UJK9</accession>
<keyword evidence="19" id="KW-1185">Reference proteome</keyword>
<evidence type="ECO:0000313" key="18">
    <source>
        <dbReference type="EMBL" id="KAF2671663.1"/>
    </source>
</evidence>
<dbReference type="GO" id="GO:0051383">
    <property type="term" value="P:kinetochore organization"/>
    <property type="evidence" value="ECO:0007669"/>
    <property type="project" value="TreeGrafter"/>
</dbReference>
<feature type="compositionally biased region" description="Polar residues" evidence="15">
    <location>
        <begin position="1"/>
        <end position="20"/>
    </location>
</feature>
<dbReference type="Gene3D" id="1.10.418.60">
    <property type="entry name" value="Ncd80 complex, Nuf2 subunit"/>
    <property type="match status" value="1"/>
</dbReference>
<evidence type="ECO:0000256" key="13">
    <source>
        <dbReference type="ARBA" id="ARBA00023328"/>
    </source>
</evidence>
<protein>
    <recommendedName>
        <fullName evidence="5">Probable kinetochore protein NUF2</fullName>
    </recommendedName>
</protein>
<dbReference type="InterPro" id="IPR005549">
    <property type="entry name" value="Kinetochore_Nuf2_N"/>
</dbReference>
<evidence type="ECO:0000313" key="19">
    <source>
        <dbReference type="Proteomes" id="UP000799302"/>
    </source>
</evidence>
<evidence type="ECO:0000256" key="7">
    <source>
        <dbReference type="ARBA" id="ARBA00022618"/>
    </source>
</evidence>
<dbReference type="GO" id="GO:0045132">
    <property type="term" value="P:meiotic chromosome segregation"/>
    <property type="evidence" value="ECO:0007669"/>
    <property type="project" value="TreeGrafter"/>
</dbReference>
<keyword evidence="11" id="KW-0539">Nucleus</keyword>
<dbReference type="GO" id="GO:0031262">
    <property type="term" value="C:Ndc80 complex"/>
    <property type="evidence" value="ECO:0007669"/>
    <property type="project" value="InterPro"/>
</dbReference>
<dbReference type="GO" id="GO:0051301">
    <property type="term" value="P:cell division"/>
    <property type="evidence" value="ECO:0007669"/>
    <property type="project" value="UniProtKB-KW"/>
</dbReference>
<dbReference type="Proteomes" id="UP000799302">
    <property type="component" value="Unassembled WGS sequence"/>
</dbReference>
<dbReference type="InterPro" id="IPR038275">
    <property type="entry name" value="Nuf2_N_sf"/>
</dbReference>
<feature type="coiled-coil region" evidence="14">
    <location>
        <begin position="277"/>
        <end position="304"/>
    </location>
</feature>
<keyword evidence="6" id="KW-0158">Chromosome</keyword>
<evidence type="ECO:0000256" key="15">
    <source>
        <dbReference type="SAM" id="MobiDB-lite"/>
    </source>
</evidence>
<keyword evidence="8" id="KW-0498">Mitosis</keyword>